<keyword evidence="5" id="KW-1185">Reference proteome</keyword>
<evidence type="ECO:0000256" key="1">
    <source>
        <dbReference type="ARBA" id="ARBA00006484"/>
    </source>
</evidence>
<dbReference type="FunFam" id="3.40.50.720:FF:000173">
    <property type="entry name" value="3-oxoacyl-[acyl-carrier protein] reductase"/>
    <property type="match status" value="1"/>
</dbReference>
<dbReference type="InterPro" id="IPR002347">
    <property type="entry name" value="SDR_fam"/>
</dbReference>
<comment type="caution">
    <text evidence="4">The sequence shown here is derived from an EMBL/GenBank/DDBJ whole genome shotgun (WGS) entry which is preliminary data.</text>
</comment>
<dbReference type="PRINTS" id="PR00081">
    <property type="entry name" value="GDHRDH"/>
</dbReference>
<dbReference type="PANTHER" id="PTHR42879">
    <property type="entry name" value="3-OXOACYL-(ACYL-CARRIER-PROTEIN) REDUCTASE"/>
    <property type="match status" value="1"/>
</dbReference>
<gene>
    <name evidence="4" type="ORF">BAY60_27695</name>
</gene>
<evidence type="ECO:0000256" key="2">
    <source>
        <dbReference type="ARBA" id="ARBA00023002"/>
    </source>
</evidence>
<dbReference type="Gene3D" id="3.40.50.720">
    <property type="entry name" value="NAD(P)-binding Rossmann-like Domain"/>
    <property type="match status" value="1"/>
</dbReference>
<sequence>MENRTSHAGVALVTGASRGLGAAIARALARDGVPVAINFARNKAAADALREEIAGAGGRAEVFPADITDEAAVAELCRRVTASLGEIDILVLNATGPQPLLDLEELDWRAVLDQLEFFVKSPLLLAKQVVPGMKRRGYGRIVHVGSEVVELGVPHSSAYVAAKGAQLGLMRSWARELAGHGITVNLVAPGWIPTERHDGVSADEVDRYAAGVPLGHLGVPMDVGEAVAFLASGRAGFITGQRLAVNGGNTLS</sequence>
<evidence type="ECO:0000313" key="4">
    <source>
        <dbReference type="EMBL" id="PXY21241.1"/>
    </source>
</evidence>
<accession>A0A2V4ALR6</accession>
<dbReference type="SUPFAM" id="SSF51735">
    <property type="entry name" value="NAD(P)-binding Rossmann-fold domains"/>
    <property type="match status" value="1"/>
</dbReference>
<dbReference type="SMART" id="SM00822">
    <property type="entry name" value="PKS_KR"/>
    <property type="match status" value="1"/>
</dbReference>
<dbReference type="AlphaFoldDB" id="A0A2V4ALR6"/>
<evidence type="ECO:0000313" key="5">
    <source>
        <dbReference type="Proteomes" id="UP000249915"/>
    </source>
</evidence>
<organism evidence="4 5">
    <name type="scientific">Prauserella muralis</name>
    <dbReference type="NCBI Taxonomy" id="588067"/>
    <lineage>
        <taxon>Bacteria</taxon>
        <taxon>Bacillati</taxon>
        <taxon>Actinomycetota</taxon>
        <taxon>Actinomycetes</taxon>
        <taxon>Pseudonocardiales</taxon>
        <taxon>Pseudonocardiaceae</taxon>
        <taxon>Prauserella</taxon>
    </lineage>
</organism>
<protein>
    <submittedName>
        <fullName evidence="4">3-oxoacyl-ACP reductase</fullName>
    </submittedName>
</protein>
<proteinExistence type="inferred from homology"/>
<dbReference type="Proteomes" id="UP000249915">
    <property type="component" value="Unassembled WGS sequence"/>
</dbReference>
<evidence type="ECO:0000259" key="3">
    <source>
        <dbReference type="SMART" id="SM00822"/>
    </source>
</evidence>
<keyword evidence="2" id="KW-0560">Oxidoreductase</keyword>
<dbReference type="GO" id="GO:0016491">
    <property type="term" value="F:oxidoreductase activity"/>
    <property type="evidence" value="ECO:0007669"/>
    <property type="project" value="UniProtKB-KW"/>
</dbReference>
<dbReference type="InterPro" id="IPR036291">
    <property type="entry name" value="NAD(P)-bd_dom_sf"/>
</dbReference>
<dbReference type="PRINTS" id="PR00080">
    <property type="entry name" value="SDRFAMILY"/>
</dbReference>
<comment type="similarity">
    <text evidence="1">Belongs to the short-chain dehydrogenases/reductases (SDR) family.</text>
</comment>
<dbReference type="OrthoDB" id="286404at2"/>
<dbReference type="InterPro" id="IPR057326">
    <property type="entry name" value="KR_dom"/>
</dbReference>
<feature type="domain" description="Ketoreductase" evidence="3">
    <location>
        <begin position="9"/>
        <end position="194"/>
    </location>
</feature>
<dbReference type="PANTHER" id="PTHR42879:SF6">
    <property type="entry name" value="NADPH-DEPENDENT REDUCTASE BACG"/>
    <property type="match status" value="1"/>
</dbReference>
<name>A0A2V4ALR6_9PSEU</name>
<reference evidence="4 5" key="1">
    <citation type="submission" date="2016-07" db="EMBL/GenBank/DDBJ databases">
        <title>Draft genome sequence of Prauserella muralis DSM 45305, isolated from a mould-covered wall in an indoor environment.</title>
        <authorList>
            <person name="Ruckert C."/>
            <person name="Albersmeier A."/>
            <person name="Jiang C.-L."/>
            <person name="Jiang Y."/>
            <person name="Kalinowski J."/>
            <person name="Schneider O."/>
            <person name="Winkler A."/>
            <person name="Zotchev S.B."/>
        </authorList>
    </citation>
    <scope>NUCLEOTIDE SEQUENCE [LARGE SCALE GENOMIC DNA]</scope>
    <source>
        <strain evidence="4 5">DSM 45305</strain>
    </source>
</reference>
<dbReference type="EMBL" id="MASW01000006">
    <property type="protein sequence ID" value="PXY21241.1"/>
    <property type="molecule type" value="Genomic_DNA"/>
</dbReference>
<dbReference type="RefSeq" id="WP_112284481.1">
    <property type="nucleotide sequence ID" value="NZ_MASW01000006.1"/>
</dbReference>
<dbReference type="InterPro" id="IPR050259">
    <property type="entry name" value="SDR"/>
</dbReference>
<dbReference type="Pfam" id="PF13561">
    <property type="entry name" value="adh_short_C2"/>
    <property type="match status" value="1"/>
</dbReference>